<dbReference type="GO" id="GO:0051260">
    <property type="term" value="P:protein homooligomerization"/>
    <property type="evidence" value="ECO:0007669"/>
    <property type="project" value="UniProtKB-ARBA"/>
</dbReference>
<proteinExistence type="inferred from homology"/>
<keyword evidence="4 9" id="KW-0762">Sugar transport</keyword>
<organism evidence="10 11">
    <name type="scientific">Ambrosia artemisiifolia</name>
    <name type="common">Common ragweed</name>
    <dbReference type="NCBI Taxonomy" id="4212"/>
    <lineage>
        <taxon>Eukaryota</taxon>
        <taxon>Viridiplantae</taxon>
        <taxon>Streptophyta</taxon>
        <taxon>Embryophyta</taxon>
        <taxon>Tracheophyta</taxon>
        <taxon>Spermatophyta</taxon>
        <taxon>Magnoliopsida</taxon>
        <taxon>eudicotyledons</taxon>
        <taxon>Gunneridae</taxon>
        <taxon>Pentapetalae</taxon>
        <taxon>asterids</taxon>
        <taxon>campanulids</taxon>
        <taxon>Asterales</taxon>
        <taxon>Asteraceae</taxon>
        <taxon>Asteroideae</taxon>
        <taxon>Heliantheae alliance</taxon>
        <taxon>Heliantheae</taxon>
        <taxon>Ambrosia</taxon>
    </lineage>
</organism>
<keyword evidence="11" id="KW-1185">Reference proteome</keyword>
<evidence type="ECO:0000256" key="9">
    <source>
        <dbReference type="RuleBase" id="RU910715"/>
    </source>
</evidence>
<evidence type="ECO:0000256" key="7">
    <source>
        <dbReference type="ARBA" id="ARBA00022989"/>
    </source>
</evidence>
<reference evidence="10" key="1">
    <citation type="submission" date="2022-06" db="EMBL/GenBank/DDBJ databases">
        <title>Uncovering the hologenomic basis of an extraordinary plant invasion.</title>
        <authorList>
            <person name="Bieker V.C."/>
            <person name="Martin M.D."/>
            <person name="Gilbert T."/>
            <person name="Hodgins K."/>
            <person name="Battlay P."/>
            <person name="Petersen B."/>
            <person name="Wilson J."/>
        </authorList>
    </citation>
    <scope>NUCLEOTIDE SEQUENCE</scope>
    <source>
        <strain evidence="10">AA19_3_7</strain>
        <tissue evidence="10">Leaf</tissue>
    </source>
</reference>
<keyword evidence="7 9" id="KW-1133">Transmembrane helix</keyword>
<dbReference type="AlphaFoldDB" id="A0AAD5BME4"/>
<sequence length="245" mass="27097">MVSEETVRTALGVAGNITAVTLFLSTVPTFYRIWKKGSVEQYSPMPYLASFFNCGLWVLYGMPFVHPNSLLVVTTNGVGLVIEIGYLTIYLVCSEPRKRLQVALMVLLEVLVFSGIVLLVLTMVHTTNKRSTIVGSISVVSTILMYASPLSVMKLVITTKSVEYMPFLFSLFCFCNGLCWFVYALFPFDPFIAVPNGLGALFGILQLILYATFYKSTKPMLAARKEKPDLGLAVMTMHNGNDARA</sequence>
<feature type="transmembrane region" description="Helical" evidence="9">
    <location>
        <begin position="12"/>
        <end position="34"/>
    </location>
</feature>
<feature type="transmembrane region" description="Helical" evidence="9">
    <location>
        <begin position="164"/>
        <end position="186"/>
    </location>
</feature>
<protein>
    <recommendedName>
        <fullName evidence="9">Bidirectional sugar transporter SWEET</fullName>
    </recommendedName>
</protein>
<evidence type="ECO:0000256" key="8">
    <source>
        <dbReference type="ARBA" id="ARBA00023136"/>
    </source>
</evidence>
<dbReference type="InterPro" id="IPR004316">
    <property type="entry name" value="SWEET_rpt"/>
</dbReference>
<evidence type="ECO:0000256" key="5">
    <source>
        <dbReference type="ARBA" id="ARBA00022692"/>
    </source>
</evidence>
<comment type="caution">
    <text evidence="10">The sequence shown here is derived from an EMBL/GenBank/DDBJ whole genome shotgun (WGS) entry which is preliminary data.</text>
</comment>
<evidence type="ECO:0000313" key="10">
    <source>
        <dbReference type="EMBL" id="KAI7725091.1"/>
    </source>
</evidence>
<evidence type="ECO:0000313" key="11">
    <source>
        <dbReference type="Proteomes" id="UP001206925"/>
    </source>
</evidence>
<dbReference type="Pfam" id="PF03083">
    <property type="entry name" value="MtN3_slv"/>
    <property type="match status" value="2"/>
</dbReference>
<name>A0AAD5BME4_AMBAR</name>
<keyword evidence="8 9" id="KW-0472">Membrane</keyword>
<keyword evidence="6" id="KW-0677">Repeat</keyword>
<accession>A0AAD5BME4</accession>
<dbReference type="GO" id="GO:0016020">
    <property type="term" value="C:membrane"/>
    <property type="evidence" value="ECO:0007669"/>
    <property type="project" value="InterPro"/>
</dbReference>
<dbReference type="Proteomes" id="UP001206925">
    <property type="component" value="Unassembled WGS sequence"/>
</dbReference>
<dbReference type="FunFam" id="1.20.1280.290:FF:000001">
    <property type="entry name" value="Bidirectional sugar transporter SWEET"/>
    <property type="match status" value="1"/>
</dbReference>
<dbReference type="PANTHER" id="PTHR10791">
    <property type="entry name" value="RAG1-ACTIVATING PROTEIN 1"/>
    <property type="match status" value="1"/>
</dbReference>
<feature type="transmembrane region" description="Helical" evidence="9">
    <location>
        <begin position="71"/>
        <end position="93"/>
    </location>
</feature>
<keyword evidence="5 9" id="KW-0812">Transmembrane</keyword>
<comment type="similarity">
    <text evidence="2 9">Belongs to the SWEET sugar transporter family.</text>
</comment>
<dbReference type="GO" id="GO:0051119">
    <property type="term" value="F:sugar transmembrane transporter activity"/>
    <property type="evidence" value="ECO:0007669"/>
    <property type="project" value="InterPro"/>
</dbReference>
<comment type="function">
    <text evidence="9">Mediates both low-affinity uptake and efflux of sugar across the membrane.</text>
</comment>
<dbReference type="FunFam" id="1.20.1280.290:FF:000002">
    <property type="entry name" value="Bidirectional sugar transporter SWEET"/>
    <property type="match status" value="1"/>
</dbReference>
<comment type="subcellular location">
    <subcellularLocation>
        <location evidence="1">Endomembrane system</location>
        <topology evidence="1">Multi-pass membrane protein</topology>
    </subcellularLocation>
</comment>
<dbReference type="GO" id="GO:0012505">
    <property type="term" value="C:endomembrane system"/>
    <property type="evidence" value="ECO:0007669"/>
    <property type="project" value="UniProtKB-SubCell"/>
</dbReference>
<dbReference type="Gene3D" id="1.20.1280.290">
    <property type="match status" value="2"/>
</dbReference>
<feature type="transmembrane region" description="Helical" evidence="9">
    <location>
        <begin position="192"/>
        <end position="214"/>
    </location>
</feature>
<dbReference type="InterPro" id="IPR047664">
    <property type="entry name" value="SWEET"/>
</dbReference>
<keyword evidence="3 9" id="KW-0813">Transport</keyword>
<evidence type="ECO:0000256" key="1">
    <source>
        <dbReference type="ARBA" id="ARBA00004127"/>
    </source>
</evidence>
<feature type="transmembrane region" description="Helical" evidence="9">
    <location>
        <begin position="133"/>
        <end position="152"/>
    </location>
</feature>
<evidence type="ECO:0000256" key="6">
    <source>
        <dbReference type="ARBA" id="ARBA00022737"/>
    </source>
</evidence>
<evidence type="ECO:0000256" key="2">
    <source>
        <dbReference type="ARBA" id="ARBA00007809"/>
    </source>
</evidence>
<evidence type="ECO:0000256" key="4">
    <source>
        <dbReference type="ARBA" id="ARBA00022597"/>
    </source>
</evidence>
<comment type="caution">
    <text evidence="9">Lacks conserved residue(s) required for the propagation of feature annotation.</text>
</comment>
<dbReference type="EMBL" id="JAMZMK010012062">
    <property type="protein sequence ID" value="KAI7725091.1"/>
    <property type="molecule type" value="Genomic_DNA"/>
</dbReference>
<gene>
    <name evidence="10" type="ORF">M8C21_014234</name>
</gene>
<evidence type="ECO:0000256" key="3">
    <source>
        <dbReference type="ARBA" id="ARBA00022448"/>
    </source>
</evidence>
<feature type="transmembrane region" description="Helical" evidence="9">
    <location>
        <begin position="100"/>
        <end position="121"/>
    </location>
</feature>
<dbReference type="PANTHER" id="PTHR10791:SF143">
    <property type="entry name" value="BIDIRECTIONAL SUGAR TRANSPORTER SWEET"/>
    <property type="match status" value="1"/>
</dbReference>